<organism evidence="2 3">
    <name type="scientific">Marmota monax</name>
    <name type="common">Woodchuck</name>
    <dbReference type="NCBI Taxonomy" id="9995"/>
    <lineage>
        <taxon>Eukaryota</taxon>
        <taxon>Metazoa</taxon>
        <taxon>Chordata</taxon>
        <taxon>Craniata</taxon>
        <taxon>Vertebrata</taxon>
        <taxon>Euteleostomi</taxon>
        <taxon>Mammalia</taxon>
        <taxon>Eutheria</taxon>
        <taxon>Euarchontoglires</taxon>
        <taxon>Glires</taxon>
        <taxon>Rodentia</taxon>
        <taxon>Sciuromorpha</taxon>
        <taxon>Sciuridae</taxon>
        <taxon>Xerinae</taxon>
        <taxon>Marmotini</taxon>
        <taxon>Marmota</taxon>
    </lineage>
</organism>
<feature type="region of interest" description="Disordered" evidence="1">
    <location>
        <begin position="1"/>
        <end position="45"/>
    </location>
</feature>
<feature type="non-terminal residue" evidence="2">
    <location>
        <position position="80"/>
    </location>
</feature>
<proteinExistence type="predicted"/>
<feature type="compositionally biased region" description="Gly residues" evidence="1">
    <location>
        <begin position="64"/>
        <end position="80"/>
    </location>
</feature>
<reference evidence="2" key="1">
    <citation type="submission" date="2019-04" db="EMBL/GenBank/DDBJ databases">
        <authorList>
            <person name="Alioto T."/>
            <person name="Alioto T."/>
        </authorList>
    </citation>
    <scope>NUCLEOTIDE SEQUENCE [LARGE SCALE GENOMIC DNA]</scope>
</reference>
<accession>A0A5E4CK84</accession>
<dbReference type="Proteomes" id="UP000335636">
    <property type="component" value="Unassembled WGS sequence"/>
</dbReference>
<name>A0A5E4CK84_MARMO</name>
<sequence>LEVTTFPARRSGARREERSSLYLSPPRAEERRPRRHARVPPGQRYPAVLQNTEATAVWRRRQGDGAGHAGKSGRGFHPGG</sequence>
<comment type="caution">
    <text evidence="2">The sequence shown here is derived from an EMBL/GenBank/DDBJ whole genome shotgun (WGS) entry which is preliminary data.</text>
</comment>
<feature type="region of interest" description="Disordered" evidence="1">
    <location>
        <begin position="60"/>
        <end position="80"/>
    </location>
</feature>
<dbReference type="EMBL" id="CABDUW010001520">
    <property type="protein sequence ID" value="VTJ82287.1"/>
    <property type="molecule type" value="Genomic_DNA"/>
</dbReference>
<feature type="non-terminal residue" evidence="2">
    <location>
        <position position="1"/>
    </location>
</feature>
<evidence type="ECO:0000313" key="3">
    <source>
        <dbReference type="Proteomes" id="UP000335636"/>
    </source>
</evidence>
<keyword evidence="3" id="KW-1185">Reference proteome</keyword>
<dbReference type="AlphaFoldDB" id="A0A5E4CK84"/>
<evidence type="ECO:0000313" key="2">
    <source>
        <dbReference type="EMBL" id="VTJ82287.1"/>
    </source>
</evidence>
<protein>
    <submittedName>
        <fullName evidence="2">Uncharacterized protein</fullName>
    </submittedName>
</protein>
<gene>
    <name evidence="2" type="ORF">MONAX_5E035660</name>
</gene>
<evidence type="ECO:0000256" key="1">
    <source>
        <dbReference type="SAM" id="MobiDB-lite"/>
    </source>
</evidence>